<organism evidence="8 9">
    <name type="scientific">Tenacibaculum polynesiense</name>
    <dbReference type="NCBI Taxonomy" id="3137857"/>
    <lineage>
        <taxon>Bacteria</taxon>
        <taxon>Pseudomonadati</taxon>
        <taxon>Bacteroidota</taxon>
        <taxon>Flavobacteriia</taxon>
        <taxon>Flavobacteriales</taxon>
        <taxon>Flavobacteriaceae</taxon>
        <taxon>Tenacibaculum</taxon>
    </lineage>
</organism>
<dbReference type="Gene3D" id="3.40.50.300">
    <property type="entry name" value="P-loop containing nucleotide triphosphate hydrolases"/>
    <property type="match status" value="1"/>
</dbReference>
<dbReference type="Pfam" id="PF00664">
    <property type="entry name" value="ABC_membrane"/>
    <property type="match status" value="1"/>
</dbReference>
<evidence type="ECO:0000256" key="5">
    <source>
        <dbReference type="SAM" id="Phobius"/>
    </source>
</evidence>
<keyword evidence="9" id="KW-1185">Reference proteome</keyword>
<dbReference type="InterPro" id="IPR039421">
    <property type="entry name" value="Type_1_exporter"/>
</dbReference>
<dbReference type="PROSITE" id="PS50893">
    <property type="entry name" value="ABC_TRANSPORTER_2"/>
    <property type="match status" value="1"/>
</dbReference>
<dbReference type="GO" id="GO:0005524">
    <property type="term" value="F:ATP binding"/>
    <property type="evidence" value="ECO:0007669"/>
    <property type="project" value="UniProtKB-KW"/>
</dbReference>
<dbReference type="PROSITE" id="PS50929">
    <property type="entry name" value="ABC_TM1F"/>
    <property type="match status" value="1"/>
</dbReference>
<evidence type="ECO:0000259" key="6">
    <source>
        <dbReference type="PROSITE" id="PS50893"/>
    </source>
</evidence>
<feature type="transmembrane region" description="Helical" evidence="5">
    <location>
        <begin position="252"/>
        <end position="271"/>
    </location>
</feature>
<evidence type="ECO:0000256" key="3">
    <source>
        <dbReference type="ARBA" id="ARBA00022989"/>
    </source>
</evidence>
<dbReference type="InterPro" id="IPR027417">
    <property type="entry name" value="P-loop_NTPase"/>
</dbReference>
<dbReference type="PANTHER" id="PTHR43394">
    <property type="entry name" value="ATP-DEPENDENT PERMEASE MDL1, MITOCHONDRIAL"/>
    <property type="match status" value="1"/>
</dbReference>
<dbReference type="InterPro" id="IPR011527">
    <property type="entry name" value="ABC1_TM_dom"/>
</dbReference>
<keyword evidence="8" id="KW-0067">ATP-binding</keyword>
<accession>A0ABP1F463</accession>
<comment type="caution">
    <text evidence="8">The sequence shown here is derived from an EMBL/GenBank/DDBJ whole genome shotgun (WGS) entry which is preliminary data.</text>
</comment>
<comment type="subcellular location">
    <subcellularLocation>
        <location evidence="1">Cell membrane</location>
        <topology evidence="1">Multi-pass membrane protein</topology>
    </subcellularLocation>
</comment>
<gene>
    <name evidence="8" type="ORF">T190423A01A_70089</name>
</gene>
<evidence type="ECO:0000256" key="1">
    <source>
        <dbReference type="ARBA" id="ARBA00004651"/>
    </source>
</evidence>
<evidence type="ECO:0000313" key="8">
    <source>
        <dbReference type="EMBL" id="CAL2104396.1"/>
    </source>
</evidence>
<protein>
    <submittedName>
        <fullName evidence="8">ATP-binding cassette domain-containing protein</fullName>
    </submittedName>
</protein>
<dbReference type="EMBL" id="CAXJIO010000016">
    <property type="protein sequence ID" value="CAL2104396.1"/>
    <property type="molecule type" value="Genomic_DNA"/>
</dbReference>
<proteinExistence type="predicted"/>
<evidence type="ECO:0000256" key="4">
    <source>
        <dbReference type="ARBA" id="ARBA00023136"/>
    </source>
</evidence>
<dbReference type="Proteomes" id="UP001497527">
    <property type="component" value="Unassembled WGS sequence"/>
</dbReference>
<sequence length="553" mass="62152">MSENKILTPWKRFVGLLNLEKKDTFQIGYYAIFEGIVALSLPLGIQAIINLLQAAQVSASWIVLVVLVTGGVAFSGVLKLMQIRIIETIQQRIFTRASIELSYRFPKIKMKELENYYPPELANRFFDTLTIQKGLSKVLIDVPSAFLQIIFALILLSFYHPFFIVFGILLLLLIYVVFKFTAEKGLETSLKESKNKYKVAHWLQEIARTIISFKLSGKTTLALQKSDDLVNDYIQSRESHFKVLLTQYIQMISFKVIVTAGLLLIGGFLVLNQQMNIGQFVAAEIIILLVITSVEKLILGLESFYDVLTSIEKLGQVVDKPIESQKGTKLEDLDALEIEIQNASYSSTNKETPILNDISFKINSKDRILVQGKSSSGKSSLLQLIAGVIEPTSGNIFVNNLSLKSLLLNDYRSNLGLSLSEETPFEGTIRENITFGDPTITDKEIYELFDAIGLSYFLKHQPNGLDTFIQPEGKLIGYTIAKKIILARAMIIKPKLLILEDPLDQLEKEEAQKIIDYITDPSKPWGLIIVSSNDAWKKKCNKQITLVKGVIVN</sequence>
<dbReference type="RefSeq" id="WP_348718725.1">
    <property type="nucleotide sequence ID" value="NZ_CAXJIO010000016.1"/>
</dbReference>
<feature type="domain" description="ABC transporter" evidence="6">
    <location>
        <begin position="338"/>
        <end position="552"/>
    </location>
</feature>
<name>A0ABP1F463_9FLAO</name>
<dbReference type="SUPFAM" id="SSF52540">
    <property type="entry name" value="P-loop containing nucleoside triphosphate hydrolases"/>
    <property type="match status" value="1"/>
</dbReference>
<keyword evidence="2 5" id="KW-0812">Transmembrane</keyword>
<dbReference type="Pfam" id="PF00005">
    <property type="entry name" value="ABC_tran"/>
    <property type="match status" value="1"/>
</dbReference>
<dbReference type="SUPFAM" id="SSF90123">
    <property type="entry name" value="ABC transporter transmembrane region"/>
    <property type="match status" value="1"/>
</dbReference>
<evidence type="ECO:0000259" key="7">
    <source>
        <dbReference type="PROSITE" id="PS50929"/>
    </source>
</evidence>
<feature type="transmembrane region" description="Helical" evidence="5">
    <location>
        <begin position="27"/>
        <end position="49"/>
    </location>
</feature>
<evidence type="ECO:0000313" key="9">
    <source>
        <dbReference type="Proteomes" id="UP001497527"/>
    </source>
</evidence>
<keyword evidence="3 5" id="KW-1133">Transmembrane helix</keyword>
<dbReference type="PANTHER" id="PTHR43394:SF4">
    <property type="entry name" value="TOXIN SECRETION ABC TRANSPORTER ATP-BINDING PROTEIN"/>
    <property type="match status" value="1"/>
</dbReference>
<feature type="transmembrane region" description="Helical" evidence="5">
    <location>
        <begin position="162"/>
        <end position="182"/>
    </location>
</feature>
<dbReference type="InterPro" id="IPR003439">
    <property type="entry name" value="ABC_transporter-like_ATP-bd"/>
</dbReference>
<reference evidence="8 9" key="1">
    <citation type="submission" date="2024-05" db="EMBL/GenBank/DDBJ databases">
        <authorList>
            <person name="Duchaud E."/>
        </authorList>
    </citation>
    <scope>NUCLEOTIDE SEQUENCE [LARGE SCALE GENOMIC DNA]</scope>
    <source>
        <strain evidence="8">Ena-SAMPLE-TAB-13-05-2024-13:56:06:370-140308</strain>
    </source>
</reference>
<dbReference type="InterPro" id="IPR036640">
    <property type="entry name" value="ABC1_TM_sf"/>
</dbReference>
<feature type="transmembrane region" description="Helical" evidence="5">
    <location>
        <begin position="277"/>
        <end position="294"/>
    </location>
</feature>
<dbReference type="Gene3D" id="1.20.1560.10">
    <property type="entry name" value="ABC transporter type 1, transmembrane domain"/>
    <property type="match status" value="1"/>
</dbReference>
<evidence type="ECO:0000256" key="2">
    <source>
        <dbReference type="ARBA" id="ARBA00022692"/>
    </source>
</evidence>
<keyword evidence="8" id="KW-0547">Nucleotide-binding</keyword>
<feature type="domain" description="ABC transmembrane type-1" evidence="7">
    <location>
        <begin position="31"/>
        <end position="306"/>
    </location>
</feature>
<keyword evidence="4 5" id="KW-0472">Membrane</keyword>
<feature type="transmembrane region" description="Helical" evidence="5">
    <location>
        <begin position="61"/>
        <end position="81"/>
    </location>
</feature>